<sequence>MKAITGLILYAVLCKATFLTERQARQDPCVQANGNQGVRQVGLRQRPASPANGTVQREITSVLNFCPGILEKCGPDTSKLITSNLNSFLERCQIHVKNVDVKEIKNQQCGTSLDEFDKIQTFMNELHQGGPSTLNILFLTPQASRGEGSQILGFCQQPKPGIKPLAREGKDSCALNSNVLLNENGSCSKSIRIAVVHEVGHWLGLFHVCPQQNPSRASRSLMEPQEIPAGINPPFSDAQCEAMRRVVDFRMANDRASGVEGRGNAVNGLAEV</sequence>
<evidence type="ECO:0000313" key="2">
    <source>
        <dbReference type="EMBL" id="KAJ6440079.1"/>
    </source>
</evidence>
<dbReference type="Gene3D" id="3.40.390.10">
    <property type="entry name" value="Collagenase (Catalytic Domain)"/>
    <property type="match status" value="1"/>
</dbReference>
<dbReference type="SUPFAM" id="SSF55486">
    <property type="entry name" value="Metalloproteases ('zincins'), catalytic domain"/>
    <property type="match status" value="1"/>
</dbReference>
<protein>
    <submittedName>
        <fullName evidence="2">Uncharacterized protein</fullName>
    </submittedName>
</protein>
<dbReference type="EMBL" id="JAQHRD010000006">
    <property type="protein sequence ID" value="KAJ6440079.1"/>
    <property type="molecule type" value="Genomic_DNA"/>
</dbReference>
<name>A0AB34FL09_9HYPO</name>
<dbReference type="AlphaFoldDB" id="A0AB34FL09"/>
<gene>
    <name evidence="2" type="ORF">O9K51_07970</name>
</gene>
<evidence type="ECO:0000256" key="1">
    <source>
        <dbReference type="SAM" id="SignalP"/>
    </source>
</evidence>
<accession>A0AB34FL09</accession>
<comment type="caution">
    <text evidence="2">The sequence shown here is derived from an EMBL/GenBank/DDBJ whole genome shotgun (WGS) entry which is preliminary data.</text>
</comment>
<dbReference type="Proteomes" id="UP001163105">
    <property type="component" value="Unassembled WGS sequence"/>
</dbReference>
<proteinExistence type="predicted"/>
<keyword evidence="1" id="KW-0732">Signal</keyword>
<organism evidence="2 3">
    <name type="scientific">Purpureocillium lavendulum</name>
    <dbReference type="NCBI Taxonomy" id="1247861"/>
    <lineage>
        <taxon>Eukaryota</taxon>
        <taxon>Fungi</taxon>
        <taxon>Dikarya</taxon>
        <taxon>Ascomycota</taxon>
        <taxon>Pezizomycotina</taxon>
        <taxon>Sordariomycetes</taxon>
        <taxon>Hypocreomycetidae</taxon>
        <taxon>Hypocreales</taxon>
        <taxon>Ophiocordycipitaceae</taxon>
        <taxon>Purpureocillium</taxon>
    </lineage>
</organism>
<dbReference type="GO" id="GO:0008237">
    <property type="term" value="F:metallopeptidase activity"/>
    <property type="evidence" value="ECO:0007669"/>
    <property type="project" value="InterPro"/>
</dbReference>
<evidence type="ECO:0000313" key="3">
    <source>
        <dbReference type="Proteomes" id="UP001163105"/>
    </source>
</evidence>
<feature type="signal peptide" evidence="1">
    <location>
        <begin position="1"/>
        <end position="16"/>
    </location>
</feature>
<keyword evidence="3" id="KW-1185">Reference proteome</keyword>
<reference evidence="2" key="1">
    <citation type="submission" date="2023-01" db="EMBL/GenBank/DDBJ databases">
        <title>The growth and conidiation of Purpureocillium lavendulum are regulated by nitrogen source and histone H3K14 acetylation.</title>
        <authorList>
            <person name="Tang P."/>
            <person name="Han J."/>
            <person name="Zhang C."/>
            <person name="Tang P."/>
            <person name="Qi F."/>
            <person name="Zhang K."/>
            <person name="Liang L."/>
        </authorList>
    </citation>
    <scope>NUCLEOTIDE SEQUENCE</scope>
    <source>
        <strain evidence="2">YMF1.00683</strain>
    </source>
</reference>
<feature type="chain" id="PRO_5044263598" evidence="1">
    <location>
        <begin position="17"/>
        <end position="272"/>
    </location>
</feature>
<dbReference type="InterPro" id="IPR024079">
    <property type="entry name" value="MetalloPept_cat_dom_sf"/>
</dbReference>